<feature type="compositionally biased region" description="Polar residues" evidence="2">
    <location>
        <begin position="14"/>
        <end position="31"/>
    </location>
</feature>
<reference evidence="3" key="1">
    <citation type="submission" date="2021-02" db="EMBL/GenBank/DDBJ databases">
        <authorList>
            <person name="Nowell W R."/>
        </authorList>
    </citation>
    <scope>NUCLEOTIDE SEQUENCE</scope>
</reference>
<accession>A0A815A0J8</accession>
<proteinExistence type="inferred from homology"/>
<dbReference type="EMBL" id="CAJNOO010002255">
    <property type="protein sequence ID" value="CAF1250385.1"/>
    <property type="molecule type" value="Genomic_DNA"/>
</dbReference>
<dbReference type="OrthoDB" id="360540at2759"/>
<dbReference type="InterPro" id="IPR009772">
    <property type="entry name" value="CDC123"/>
</dbReference>
<dbReference type="PANTHER" id="PTHR15323">
    <property type="entry name" value="D123 PROTEIN"/>
    <property type="match status" value="1"/>
</dbReference>
<evidence type="ECO:0008006" key="5">
    <source>
        <dbReference type="Google" id="ProtNLM"/>
    </source>
</evidence>
<sequence>MGQKEISIRDDSFNSESESNVKTDSNNTTKTARGRYDDQLLKRCENVHFNVEPWYKIIQSETFYTEFIPISPSIAQAFVNFYQTRYSSTKLLNINDIQLITSIQNQLKEQIFNSKTNKFQSNGTFIRLSSRSPKDGIRLDSRKISQFYNKKLNELQVQYPDEYKSIEGKANMQMIAYCYAQFHSLKVTDEIQAFNLILSSERVYYDLIEVLDCQQVKDNKVANINNIKLHDWNNNIIIREWNNLLDPSMEFRCFVYQSKLTAISQYDYYCKYYHLQNNGIVQQIKITIIKYWQEKIQPLLNPLPEKYSNYVIDIGLIENKLTNEYDCIVIEMNPFETSTGASLFNWTTDSDQLRGRENEIEIRVQSDYYPYIKDYIEFILEVNQCDGKENSSSVDHGKEPYFIFLDQMKTQFSL</sequence>
<dbReference type="Proteomes" id="UP000663882">
    <property type="component" value="Unassembled WGS sequence"/>
</dbReference>
<comment type="similarity">
    <text evidence="1">Belongs to the CDC123 family.</text>
</comment>
<name>A0A815A0J8_9BILA</name>
<evidence type="ECO:0000256" key="1">
    <source>
        <dbReference type="ARBA" id="ARBA00011047"/>
    </source>
</evidence>
<protein>
    <recommendedName>
        <fullName evidence="5">Cell division cycle protein 123 homolog</fullName>
    </recommendedName>
</protein>
<feature type="compositionally biased region" description="Basic and acidic residues" evidence="2">
    <location>
        <begin position="1"/>
        <end position="12"/>
    </location>
</feature>
<evidence type="ECO:0000313" key="3">
    <source>
        <dbReference type="EMBL" id="CAF1250385.1"/>
    </source>
</evidence>
<dbReference type="GO" id="GO:0005737">
    <property type="term" value="C:cytoplasm"/>
    <property type="evidence" value="ECO:0007669"/>
    <property type="project" value="TreeGrafter"/>
</dbReference>
<dbReference type="Pfam" id="PF07065">
    <property type="entry name" value="D123"/>
    <property type="match status" value="1"/>
</dbReference>
<gene>
    <name evidence="3" type="ORF">RFH988_LOCUS27137</name>
</gene>
<evidence type="ECO:0000256" key="2">
    <source>
        <dbReference type="SAM" id="MobiDB-lite"/>
    </source>
</evidence>
<comment type="caution">
    <text evidence="3">The sequence shown here is derived from an EMBL/GenBank/DDBJ whole genome shotgun (WGS) entry which is preliminary data.</text>
</comment>
<feature type="region of interest" description="Disordered" evidence="2">
    <location>
        <begin position="1"/>
        <end position="31"/>
    </location>
</feature>
<evidence type="ECO:0000313" key="4">
    <source>
        <dbReference type="Proteomes" id="UP000663882"/>
    </source>
</evidence>
<organism evidence="3 4">
    <name type="scientific">Rotaria sordida</name>
    <dbReference type="NCBI Taxonomy" id="392033"/>
    <lineage>
        <taxon>Eukaryota</taxon>
        <taxon>Metazoa</taxon>
        <taxon>Spiralia</taxon>
        <taxon>Gnathifera</taxon>
        <taxon>Rotifera</taxon>
        <taxon>Eurotatoria</taxon>
        <taxon>Bdelloidea</taxon>
        <taxon>Philodinida</taxon>
        <taxon>Philodinidae</taxon>
        <taxon>Rotaria</taxon>
    </lineage>
</organism>
<dbReference type="PANTHER" id="PTHR15323:SF6">
    <property type="entry name" value="CELL DIVISION CYCLE PROTEIN 123 HOMOLOG"/>
    <property type="match status" value="1"/>
</dbReference>
<dbReference type="AlphaFoldDB" id="A0A815A0J8"/>